<evidence type="ECO:0000256" key="11">
    <source>
        <dbReference type="SAM" id="MobiDB-lite"/>
    </source>
</evidence>
<accession>A0AAV2TV24</accession>
<name>A0AAV2TV24_CALDB</name>
<dbReference type="InterPro" id="IPR026591">
    <property type="entry name" value="Sirtuin_cat_small_dom_sf"/>
</dbReference>
<evidence type="ECO:0000256" key="2">
    <source>
        <dbReference type="ARBA" id="ARBA00004123"/>
    </source>
</evidence>
<dbReference type="FunFam" id="3.30.1600.10:FF:000013">
    <property type="entry name" value="NAD-dependent protein deacetylase sirtuin-1"/>
    <property type="match status" value="1"/>
</dbReference>
<dbReference type="GO" id="GO:0070403">
    <property type="term" value="F:NAD+ binding"/>
    <property type="evidence" value="ECO:0007669"/>
    <property type="project" value="InterPro"/>
</dbReference>
<dbReference type="PANTHER" id="PTHR11085">
    <property type="entry name" value="NAD-DEPENDENT PROTEIN DEACYLASE SIRTUIN-5, MITOCHONDRIAL-RELATED"/>
    <property type="match status" value="1"/>
</dbReference>
<keyword evidence="6 10" id="KW-0479">Metal-binding</keyword>
<feature type="compositionally biased region" description="Polar residues" evidence="11">
    <location>
        <begin position="673"/>
        <end position="689"/>
    </location>
</feature>
<feature type="compositionally biased region" description="Acidic residues" evidence="11">
    <location>
        <begin position="567"/>
        <end position="576"/>
    </location>
</feature>
<comment type="subcellular location">
    <subcellularLocation>
        <location evidence="2">Nucleus</location>
    </subcellularLocation>
</comment>
<feature type="binding site" evidence="10">
    <location>
        <position position="272"/>
    </location>
    <ligand>
        <name>Zn(2+)</name>
        <dbReference type="ChEBI" id="CHEBI:29105"/>
    </ligand>
</feature>
<feature type="region of interest" description="Disordered" evidence="11">
    <location>
        <begin position="546"/>
        <end position="578"/>
    </location>
</feature>
<proteinExistence type="inferred from homology"/>
<comment type="caution">
    <text evidence="13">The sequence shown here is derived from an EMBL/GenBank/DDBJ whole genome shotgun (WGS) entry which is preliminary data.</text>
</comment>
<feature type="region of interest" description="Disordered" evidence="11">
    <location>
        <begin position="611"/>
        <end position="764"/>
    </location>
</feature>
<keyword evidence="5" id="KW-0808">Transferase</keyword>
<dbReference type="GO" id="GO:0002039">
    <property type="term" value="F:p53 binding"/>
    <property type="evidence" value="ECO:0007669"/>
    <property type="project" value="TreeGrafter"/>
</dbReference>
<evidence type="ECO:0000256" key="8">
    <source>
        <dbReference type="ARBA" id="ARBA00023027"/>
    </source>
</evidence>
<evidence type="ECO:0000313" key="14">
    <source>
        <dbReference type="Proteomes" id="UP001497525"/>
    </source>
</evidence>
<evidence type="ECO:0000256" key="5">
    <source>
        <dbReference type="ARBA" id="ARBA00022679"/>
    </source>
</evidence>
<evidence type="ECO:0000256" key="9">
    <source>
        <dbReference type="ARBA" id="ARBA00023242"/>
    </source>
</evidence>
<dbReference type="GO" id="GO:0046872">
    <property type="term" value="F:metal ion binding"/>
    <property type="evidence" value="ECO:0007669"/>
    <property type="project" value="UniProtKB-KW"/>
</dbReference>
<dbReference type="EC" id="2.3.1.286" evidence="4"/>
<dbReference type="Gene3D" id="3.30.1600.10">
    <property type="entry name" value="SIR2/SIRT2 'Small Domain"/>
    <property type="match status" value="1"/>
</dbReference>
<feature type="binding site" evidence="10">
    <location>
        <position position="293"/>
    </location>
    <ligand>
        <name>Zn(2+)</name>
        <dbReference type="ChEBI" id="CHEBI:29105"/>
    </ligand>
</feature>
<evidence type="ECO:0000256" key="7">
    <source>
        <dbReference type="ARBA" id="ARBA00022833"/>
    </source>
</evidence>
<dbReference type="SUPFAM" id="SSF52467">
    <property type="entry name" value="DHS-like NAD/FAD-binding domain"/>
    <property type="match status" value="1"/>
</dbReference>
<protein>
    <recommendedName>
        <fullName evidence="4">protein acetyllysine N-acetyltransferase</fullName>
        <ecNumber evidence="4">2.3.1.286</ecNumber>
    </recommendedName>
</protein>
<dbReference type="GO" id="GO:0005637">
    <property type="term" value="C:nuclear inner membrane"/>
    <property type="evidence" value="ECO:0007669"/>
    <property type="project" value="TreeGrafter"/>
</dbReference>
<feature type="active site" description="Proton acceptor" evidence="10">
    <location>
        <position position="261"/>
    </location>
</feature>
<dbReference type="GO" id="GO:0003714">
    <property type="term" value="F:transcription corepressor activity"/>
    <property type="evidence" value="ECO:0007669"/>
    <property type="project" value="TreeGrafter"/>
</dbReference>
<feature type="compositionally biased region" description="Low complexity" evidence="11">
    <location>
        <begin position="642"/>
        <end position="656"/>
    </location>
</feature>
<evidence type="ECO:0000256" key="10">
    <source>
        <dbReference type="PROSITE-ProRule" id="PRU00236"/>
    </source>
</evidence>
<feature type="binding site" evidence="10">
    <location>
        <position position="302"/>
    </location>
    <ligand>
        <name>Zn(2+)</name>
        <dbReference type="ChEBI" id="CHEBI:29105"/>
    </ligand>
</feature>
<dbReference type="InterPro" id="IPR050134">
    <property type="entry name" value="NAD-dep_sirtuin_deacylases"/>
</dbReference>
<evidence type="ECO:0000313" key="13">
    <source>
        <dbReference type="EMBL" id="CAL5138733.1"/>
    </source>
</evidence>
<feature type="compositionally biased region" description="Basic and acidic residues" evidence="11">
    <location>
        <begin position="1"/>
        <end position="11"/>
    </location>
</feature>
<comment type="cofactor">
    <cofactor evidence="1">
        <name>Zn(2+)</name>
        <dbReference type="ChEBI" id="CHEBI:29105"/>
    </cofactor>
</comment>
<keyword evidence="8" id="KW-0520">NAD</keyword>
<feature type="region of interest" description="Disordered" evidence="11">
    <location>
        <begin position="306"/>
        <end position="354"/>
    </location>
</feature>
<reference evidence="13" key="1">
    <citation type="submission" date="2024-06" db="EMBL/GenBank/DDBJ databases">
        <authorList>
            <person name="Liu X."/>
            <person name="Lenzi L."/>
            <person name="Haldenby T S."/>
            <person name="Uol C."/>
        </authorList>
    </citation>
    <scope>NUCLEOTIDE SEQUENCE</scope>
</reference>
<feature type="compositionally biased region" description="Polar residues" evidence="11">
    <location>
        <begin position="698"/>
        <end position="709"/>
    </location>
</feature>
<feature type="region of interest" description="Disordered" evidence="11">
    <location>
        <begin position="485"/>
        <end position="508"/>
    </location>
</feature>
<dbReference type="PROSITE" id="PS50305">
    <property type="entry name" value="SIRTUIN"/>
    <property type="match status" value="1"/>
</dbReference>
<feature type="binding site" evidence="10">
    <location>
        <position position="269"/>
    </location>
    <ligand>
        <name>Zn(2+)</name>
        <dbReference type="ChEBI" id="CHEBI:29105"/>
    </ligand>
</feature>
<comment type="similarity">
    <text evidence="3">Belongs to the sirtuin family. Class I subfamily.</text>
</comment>
<feature type="region of interest" description="Disordered" evidence="11">
    <location>
        <begin position="1"/>
        <end position="57"/>
    </location>
</feature>
<dbReference type="PANTHER" id="PTHR11085:SF9">
    <property type="entry name" value="NAD-DEPENDENT PROTEIN DEACETYLASE SIRTUIN-1"/>
    <property type="match status" value="1"/>
</dbReference>
<dbReference type="InterPro" id="IPR029035">
    <property type="entry name" value="DHS-like_NAD/FAD-binding_dom"/>
</dbReference>
<evidence type="ECO:0000256" key="1">
    <source>
        <dbReference type="ARBA" id="ARBA00001947"/>
    </source>
</evidence>
<dbReference type="Proteomes" id="UP001497525">
    <property type="component" value="Unassembled WGS sequence"/>
</dbReference>
<keyword evidence="9" id="KW-0539">Nucleus</keyword>
<evidence type="ECO:0000256" key="6">
    <source>
        <dbReference type="ARBA" id="ARBA00022723"/>
    </source>
</evidence>
<dbReference type="GO" id="GO:0005654">
    <property type="term" value="C:nucleoplasm"/>
    <property type="evidence" value="ECO:0007669"/>
    <property type="project" value="TreeGrafter"/>
</dbReference>
<evidence type="ECO:0000259" key="12">
    <source>
        <dbReference type="PROSITE" id="PS50305"/>
    </source>
</evidence>
<evidence type="ECO:0000256" key="3">
    <source>
        <dbReference type="ARBA" id="ARBA00006924"/>
    </source>
</evidence>
<dbReference type="EMBL" id="CAXLJL010000523">
    <property type="protein sequence ID" value="CAL5138733.1"/>
    <property type="molecule type" value="Genomic_DNA"/>
</dbReference>
<dbReference type="Pfam" id="PF02146">
    <property type="entry name" value="SIR2"/>
    <property type="match status" value="1"/>
</dbReference>
<keyword evidence="7 10" id="KW-0862">Zinc</keyword>
<feature type="domain" description="Deacetylase sirtuin-type" evidence="12">
    <location>
        <begin position="134"/>
        <end position="449"/>
    </location>
</feature>
<dbReference type="Gene3D" id="3.40.50.1220">
    <property type="entry name" value="TPP-binding domain"/>
    <property type="match status" value="1"/>
</dbReference>
<sequence length="764" mass="82862">MNNETWEKADTEIQMTDPSDIVVVSSEEENEAKSSGGVRQINGEDPPSVVSLDDESEGSDCEIVSVDDVRGEEKWRDVSGPFKRLNALLRAGYNNPRLLLTRVFNIDEKSLPSDPSHLWGLLLSFLAEPTPRQRLRNVNTLEKVIQLLESCHSILVVTGAGISVSCGIPDFRSRDGIYARLAKDFPDLSSPQAMFDMNYFTQNPAPFFKFAKEIFPGQFSPSLTHRFVAHLEKQNKLLRNYTQNIDTLEQMAGISRLIQCHGSFATATCTLCKYRVPGSEIKNAIYAQTIPYCPRCRPEKSCPMPKVNGAGDSKHSKKSFPDSGRKTNRFNLRGREADRSGGTGNGEQSVNNPPASLGVLKPDIVFFGEDLSSEFHDTLASDVNVADLVLVIGSSLKVRPVAHIPHSIPANVPQILINREPLSNHDFDVELLGDCDVIIGDLCTRLGWDVEGMAKADCRKLVPLREILRRFRPRTGLLPAETCACSSNQEDDGSVTAVSQPPHPDDPIKYGAEPACTSKSDLNLNGHQGKDAGCGSVSHETNATNVLPKSQAHGKTLNSEKSVGAVDTDDESDSDGLLDIAECLPPGTFTRIPPNQYVFPGAEVYIGQNEELSSADSSPEHSHSEEAMDEEDEWGSKPEVIDSSSSTDPGSSSSSDPMLNRILRKCDADPVLQQATVSSNLGTPASVSMASDHDDHPASNTSEKATVSSGPPEATQETATESASLETTGSPPAAEEHPRPKHHSTSETRTCPGPKPKRARDASD</sequence>
<dbReference type="AlphaFoldDB" id="A0AAV2TV24"/>
<gene>
    <name evidence="13" type="ORF">CDAUBV1_LOCUS13544</name>
</gene>
<dbReference type="GO" id="GO:0017136">
    <property type="term" value="F:histone deacetylase activity, NAD-dependent"/>
    <property type="evidence" value="ECO:0007669"/>
    <property type="project" value="TreeGrafter"/>
</dbReference>
<organism evidence="13 14">
    <name type="scientific">Calicophoron daubneyi</name>
    <name type="common">Rumen fluke</name>
    <name type="synonym">Paramphistomum daubneyi</name>
    <dbReference type="NCBI Taxonomy" id="300641"/>
    <lineage>
        <taxon>Eukaryota</taxon>
        <taxon>Metazoa</taxon>
        <taxon>Spiralia</taxon>
        <taxon>Lophotrochozoa</taxon>
        <taxon>Platyhelminthes</taxon>
        <taxon>Trematoda</taxon>
        <taxon>Digenea</taxon>
        <taxon>Plagiorchiida</taxon>
        <taxon>Pronocephalata</taxon>
        <taxon>Paramphistomoidea</taxon>
        <taxon>Paramphistomidae</taxon>
        <taxon>Calicophoron</taxon>
    </lineage>
</organism>
<dbReference type="InterPro" id="IPR003000">
    <property type="entry name" value="Sirtuin"/>
</dbReference>
<dbReference type="InterPro" id="IPR026590">
    <property type="entry name" value="Ssirtuin_cat_dom"/>
</dbReference>
<evidence type="ECO:0000256" key="4">
    <source>
        <dbReference type="ARBA" id="ARBA00012928"/>
    </source>
</evidence>
<dbReference type="GO" id="GO:0033553">
    <property type="term" value="C:rDNA heterochromatin"/>
    <property type="evidence" value="ECO:0007669"/>
    <property type="project" value="TreeGrafter"/>
</dbReference>
<feature type="compositionally biased region" description="Low complexity" evidence="11">
    <location>
        <begin position="713"/>
        <end position="730"/>
    </location>
</feature>